<dbReference type="AlphaFoldDB" id="A0A154P390"/>
<accession>A0A154P390</accession>
<evidence type="ECO:0000313" key="3">
    <source>
        <dbReference type="Proteomes" id="UP000076502"/>
    </source>
</evidence>
<feature type="compositionally biased region" description="Low complexity" evidence="1">
    <location>
        <begin position="337"/>
        <end position="348"/>
    </location>
</feature>
<evidence type="ECO:0000313" key="2">
    <source>
        <dbReference type="EMBL" id="KZC06386.1"/>
    </source>
</evidence>
<sequence length="596" mass="67907">MFGRQIFSEPVDDHSEQRRRNEYHRRLLANRTYGTPCNELTRIPCFTNDGLTLGLNFIVFEDIARTQPHDLYLRAHQTTASSQYLLEYIRQMEERYAAMERELTRTKMLLPIASRNTFPVHQTTDVNRKECCLARKYGHTATNLPGNRGENPRNHERMNFSSRRKQHVAKKVRDSTGKIVDDTNWTKSRNFFQNSYDDIYPMRDPGNQSCRPKTLNSNSTSVCSTHNVAVILPQDSIKLTNVSRGEQNSSKVTYIFMIGIPRIKVYAFLAYQRFDKKHEPEASYCTDFDIKYEDHTRTNLTGNPSIIQPMMESRSSQDDSEQKSGNAPRVDRTIQDNRSYPNNRPNRLNPERVRFVSDQSKNLTRLGQKCVRAQKRIPTPRSNVHTASTPMVQPTVTNPMSDPNGFTIQLLRLAVLLYAPTLMPALNSLIAQQTVAQTSIPIPCFEGSNDLLTQVFRVLNNQQYVPNLSYASNCRFDENSGNTRIGASNSPRSSSSNPEPGLENVTKQLDHDINAECPVENGQERNSIGVNTTLESYSCNHRKLLNSDTDDDSSHEKTEGTDEESFEQSNNKILSVCWKGKLDDTADRPANDEFVG</sequence>
<organism evidence="2 3">
    <name type="scientific">Dufourea novaeangliae</name>
    <name type="common">Sweat bee</name>
    <dbReference type="NCBI Taxonomy" id="178035"/>
    <lineage>
        <taxon>Eukaryota</taxon>
        <taxon>Metazoa</taxon>
        <taxon>Ecdysozoa</taxon>
        <taxon>Arthropoda</taxon>
        <taxon>Hexapoda</taxon>
        <taxon>Insecta</taxon>
        <taxon>Pterygota</taxon>
        <taxon>Neoptera</taxon>
        <taxon>Endopterygota</taxon>
        <taxon>Hymenoptera</taxon>
        <taxon>Apocrita</taxon>
        <taxon>Aculeata</taxon>
        <taxon>Apoidea</taxon>
        <taxon>Anthophila</taxon>
        <taxon>Halictidae</taxon>
        <taxon>Rophitinae</taxon>
        <taxon>Dufourea</taxon>
    </lineage>
</organism>
<gene>
    <name evidence="2" type="ORF">WN55_10296</name>
</gene>
<dbReference type="Proteomes" id="UP000076502">
    <property type="component" value="Unassembled WGS sequence"/>
</dbReference>
<evidence type="ECO:0000256" key="1">
    <source>
        <dbReference type="SAM" id="MobiDB-lite"/>
    </source>
</evidence>
<dbReference type="OrthoDB" id="7606353at2759"/>
<feature type="region of interest" description="Disordered" evidence="1">
    <location>
        <begin position="545"/>
        <end position="569"/>
    </location>
</feature>
<keyword evidence="3" id="KW-1185">Reference proteome</keyword>
<protein>
    <submittedName>
        <fullName evidence="2">Uncharacterized protein</fullName>
    </submittedName>
</protein>
<feature type="compositionally biased region" description="Low complexity" evidence="1">
    <location>
        <begin position="488"/>
        <end position="498"/>
    </location>
</feature>
<feature type="region of interest" description="Disordered" evidence="1">
    <location>
        <begin position="296"/>
        <end position="351"/>
    </location>
</feature>
<feature type="region of interest" description="Disordered" evidence="1">
    <location>
        <begin position="481"/>
        <end position="504"/>
    </location>
</feature>
<reference evidence="2 3" key="1">
    <citation type="submission" date="2015-07" db="EMBL/GenBank/DDBJ databases">
        <title>The genome of Dufourea novaeangliae.</title>
        <authorList>
            <person name="Pan H."/>
            <person name="Kapheim K."/>
        </authorList>
    </citation>
    <scope>NUCLEOTIDE SEQUENCE [LARGE SCALE GENOMIC DNA]</scope>
    <source>
        <strain evidence="2">0120121106</strain>
        <tissue evidence="2">Whole body</tissue>
    </source>
</reference>
<name>A0A154P390_DUFNO</name>
<dbReference type="EMBL" id="KQ434809">
    <property type="protein sequence ID" value="KZC06386.1"/>
    <property type="molecule type" value="Genomic_DNA"/>
</dbReference>
<proteinExistence type="predicted"/>